<comment type="caution">
    <text evidence="8">The sequence shown here is derived from an EMBL/GenBank/DDBJ whole genome shotgun (WGS) entry which is preliminary data.</text>
</comment>
<name>A0A1Q3DXQ2_LENED</name>
<keyword evidence="9" id="KW-1185">Reference proteome</keyword>
<evidence type="ECO:0000256" key="4">
    <source>
        <dbReference type="SAM" id="Coils"/>
    </source>
</evidence>
<feature type="compositionally biased region" description="Polar residues" evidence="5">
    <location>
        <begin position="84"/>
        <end position="98"/>
    </location>
</feature>
<feature type="compositionally biased region" description="Acidic residues" evidence="5">
    <location>
        <begin position="108"/>
        <end position="119"/>
    </location>
</feature>
<dbReference type="GO" id="GO:0003723">
    <property type="term" value="F:RNA binding"/>
    <property type="evidence" value="ECO:0007669"/>
    <property type="project" value="TreeGrafter"/>
</dbReference>
<evidence type="ECO:0000313" key="8">
    <source>
        <dbReference type="EMBL" id="GAV99613.1"/>
    </source>
</evidence>
<gene>
    <name evidence="8" type="ORF">LENED_001081</name>
</gene>
<dbReference type="AlphaFoldDB" id="A0A1Q3DXQ2"/>
<dbReference type="InterPro" id="IPR029188">
    <property type="entry name" value="Rrp14_N"/>
</dbReference>
<feature type="compositionally biased region" description="Basic and acidic residues" evidence="5">
    <location>
        <begin position="67"/>
        <end position="81"/>
    </location>
</feature>
<dbReference type="PANTHER" id="PTHR14369">
    <property type="entry name" value="SURFEIT LOCUS PROTEIN 6"/>
    <property type="match status" value="1"/>
</dbReference>
<dbReference type="GO" id="GO:0042273">
    <property type="term" value="P:ribosomal large subunit biogenesis"/>
    <property type="evidence" value="ECO:0007669"/>
    <property type="project" value="TreeGrafter"/>
</dbReference>
<dbReference type="InterPro" id="IPR007019">
    <property type="entry name" value="SURF6"/>
</dbReference>
<feature type="region of interest" description="Disordered" evidence="5">
    <location>
        <begin position="259"/>
        <end position="281"/>
    </location>
</feature>
<feature type="coiled-coil region" evidence="4">
    <location>
        <begin position="298"/>
        <end position="344"/>
    </location>
</feature>
<sequence>MGSTTTSTVTVTPLSTLRTSLEKHNDTFETLLKLIPAKYYIVQEFTEEQAASKFQQNKKKQKAPKQAIKEASKKARKDKLDPANQKTIIDIQNETSNMKGKRKAVEIDPSDDDEDDGDDEVAMDVDVRLEEGIDIDSPPTPPALVPMSTPTSITALRAKLHAKMASLRRGGGGASGANKVELGAGLETGSRDDLLEERRQQRAAMRERRRKETKEKIKRDNTNSNNKDASAKLTKTQLLVNDPTAAIIASQNPNSKLTHVSFSGLSSKPHPSSSSNPTQALSQLVSHNQKLASLPSSKQKAIEEKERFEKASARLEGVKVLDDEARLRKAIKRKEKEKGKSKKEWGDRKEKVEMAIKAKQKKRGDNIAMRNERRSEKRKGIKAKKGGAHISKGSKGGKARPGFEGKAFEDPAGLFWNSDTYSWFWFSRNSENDLIIWG</sequence>
<dbReference type="GO" id="GO:0042274">
    <property type="term" value="P:ribosomal small subunit biogenesis"/>
    <property type="evidence" value="ECO:0007669"/>
    <property type="project" value="TreeGrafter"/>
</dbReference>
<evidence type="ECO:0000313" key="9">
    <source>
        <dbReference type="Proteomes" id="UP000188533"/>
    </source>
</evidence>
<keyword evidence="4" id="KW-0175">Coiled coil</keyword>
<dbReference type="Proteomes" id="UP000188533">
    <property type="component" value="Unassembled WGS sequence"/>
</dbReference>
<comment type="subcellular location">
    <subcellularLocation>
        <location evidence="1">Nucleus</location>
    </subcellularLocation>
</comment>
<dbReference type="PANTHER" id="PTHR14369:SF0">
    <property type="entry name" value="SURFEIT LOCUS PROTEIN 6"/>
    <property type="match status" value="1"/>
</dbReference>
<reference evidence="8 9" key="1">
    <citation type="submission" date="2016-08" db="EMBL/GenBank/DDBJ databases">
        <authorList>
            <consortium name="Lentinula edodes genome sequencing consortium"/>
            <person name="Sakamoto Y."/>
            <person name="Nakade K."/>
            <person name="Sato S."/>
            <person name="Yoshida Y."/>
            <person name="Miyazaki K."/>
            <person name="Natsume S."/>
            <person name="Konno N."/>
        </authorList>
    </citation>
    <scope>NUCLEOTIDE SEQUENCE [LARGE SCALE GENOMIC DNA]</scope>
    <source>
        <strain evidence="8 9">NBRC 111202</strain>
    </source>
</reference>
<feature type="region of interest" description="Disordered" evidence="5">
    <location>
        <begin position="358"/>
        <end position="404"/>
    </location>
</feature>
<feature type="region of interest" description="Disordered" evidence="5">
    <location>
        <begin position="53"/>
        <end position="119"/>
    </location>
</feature>
<feature type="domain" description="Ribosomal RNA-processing protein 14/surfeit locus protein 6 C-terminal" evidence="6">
    <location>
        <begin position="193"/>
        <end position="380"/>
    </location>
</feature>
<protein>
    <submittedName>
        <fullName evidence="8">SURF6-domain-containing protein</fullName>
    </submittedName>
</protein>
<dbReference type="GO" id="GO:0005730">
    <property type="term" value="C:nucleolus"/>
    <property type="evidence" value="ECO:0007669"/>
    <property type="project" value="TreeGrafter"/>
</dbReference>
<feature type="region of interest" description="Disordered" evidence="5">
    <location>
        <begin position="191"/>
        <end position="236"/>
    </location>
</feature>
<reference evidence="8 9" key="2">
    <citation type="submission" date="2017-02" db="EMBL/GenBank/DDBJ databases">
        <title>A genome survey and senescence transcriptome analysis in Lentinula edodes.</title>
        <authorList>
            <person name="Sakamoto Y."/>
            <person name="Nakade K."/>
            <person name="Sato S."/>
            <person name="Yoshida Y."/>
            <person name="Miyazaki K."/>
            <person name="Natsume S."/>
            <person name="Konno N."/>
        </authorList>
    </citation>
    <scope>NUCLEOTIDE SEQUENCE [LARGE SCALE GENOMIC DNA]</scope>
    <source>
        <strain evidence="8 9">NBRC 111202</strain>
    </source>
</reference>
<dbReference type="Pfam" id="PF04935">
    <property type="entry name" value="SURF6"/>
    <property type="match status" value="1"/>
</dbReference>
<dbReference type="Pfam" id="PF15459">
    <property type="entry name" value="RRP14"/>
    <property type="match status" value="1"/>
</dbReference>
<feature type="domain" description="Ribosomal RNA-processing protein 14 N-terminal" evidence="7">
    <location>
        <begin position="20"/>
        <end position="83"/>
    </location>
</feature>
<organism evidence="8 9">
    <name type="scientific">Lentinula edodes</name>
    <name type="common">Shiitake mushroom</name>
    <name type="synonym">Lentinus edodes</name>
    <dbReference type="NCBI Taxonomy" id="5353"/>
    <lineage>
        <taxon>Eukaryota</taxon>
        <taxon>Fungi</taxon>
        <taxon>Dikarya</taxon>
        <taxon>Basidiomycota</taxon>
        <taxon>Agaricomycotina</taxon>
        <taxon>Agaricomycetes</taxon>
        <taxon>Agaricomycetidae</taxon>
        <taxon>Agaricales</taxon>
        <taxon>Marasmiineae</taxon>
        <taxon>Omphalotaceae</taxon>
        <taxon>Lentinula</taxon>
    </lineage>
</organism>
<evidence type="ECO:0000259" key="6">
    <source>
        <dbReference type="Pfam" id="PF04935"/>
    </source>
</evidence>
<feature type="compositionally biased region" description="Basic and acidic residues" evidence="5">
    <location>
        <begin position="191"/>
        <end position="221"/>
    </location>
</feature>
<feature type="compositionally biased region" description="Polar residues" evidence="5">
    <location>
        <begin position="222"/>
        <end position="236"/>
    </location>
</feature>
<evidence type="ECO:0000256" key="5">
    <source>
        <dbReference type="SAM" id="MobiDB-lite"/>
    </source>
</evidence>
<keyword evidence="3" id="KW-0539">Nucleus</keyword>
<evidence type="ECO:0000256" key="3">
    <source>
        <dbReference type="ARBA" id="ARBA00023242"/>
    </source>
</evidence>
<proteinExistence type="inferred from homology"/>
<comment type="similarity">
    <text evidence="2">Belongs to the SURF6 family.</text>
</comment>
<dbReference type="STRING" id="5353.A0A1Q3DXQ2"/>
<dbReference type="EMBL" id="BDGU01000015">
    <property type="protein sequence ID" value="GAV99613.1"/>
    <property type="molecule type" value="Genomic_DNA"/>
</dbReference>
<evidence type="ECO:0000256" key="1">
    <source>
        <dbReference type="ARBA" id="ARBA00004123"/>
    </source>
</evidence>
<dbReference type="InterPro" id="IPR029190">
    <property type="entry name" value="Rrp14/SURF6_C"/>
</dbReference>
<feature type="compositionally biased region" description="Basic residues" evidence="5">
    <location>
        <begin position="376"/>
        <end position="387"/>
    </location>
</feature>
<evidence type="ECO:0000259" key="7">
    <source>
        <dbReference type="Pfam" id="PF15459"/>
    </source>
</evidence>
<evidence type="ECO:0000256" key="2">
    <source>
        <dbReference type="ARBA" id="ARBA00005904"/>
    </source>
</evidence>
<dbReference type="GO" id="GO:0003677">
    <property type="term" value="F:DNA binding"/>
    <property type="evidence" value="ECO:0007669"/>
    <property type="project" value="TreeGrafter"/>
</dbReference>
<accession>A0A1Q3DXQ2</accession>
<feature type="compositionally biased region" description="Low complexity" evidence="5">
    <location>
        <begin position="261"/>
        <end position="277"/>
    </location>
</feature>